<reference evidence="1 2" key="1">
    <citation type="submission" date="2016-01" db="EMBL/GenBank/DDBJ databases">
        <title>Genome Sequences of Twelve Sporeforming Bacillus Species Isolated from Foods.</title>
        <authorList>
            <person name="Berendsen E.M."/>
            <person name="Wells-Bennik M.H."/>
            <person name="Krawcyk A.O."/>
            <person name="De Jong A."/>
            <person name="Holsappel S."/>
            <person name="Eijlander R.T."/>
            <person name="Kuipers O.P."/>
        </authorList>
    </citation>
    <scope>NUCLEOTIDE SEQUENCE [LARGE SCALE GENOMIC DNA]</scope>
    <source>
        <strain evidence="1 2">B4099</strain>
    </source>
</reference>
<dbReference type="AlphaFoldDB" id="A0A150KDN1"/>
<protein>
    <submittedName>
        <fullName evidence="1">Uncharacterized protein</fullName>
    </submittedName>
</protein>
<dbReference type="PATRIC" id="fig|1398.25.peg.3371"/>
<organism evidence="1 2">
    <name type="scientific">Heyndrickxia coagulans</name>
    <name type="common">Weizmannia coagulans</name>
    <dbReference type="NCBI Taxonomy" id="1398"/>
    <lineage>
        <taxon>Bacteria</taxon>
        <taxon>Bacillati</taxon>
        <taxon>Bacillota</taxon>
        <taxon>Bacilli</taxon>
        <taxon>Bacillales</taxon>
        <taxon>Bacillaceae</taxon>
        <taxon>Heyndrickxia</taxon>
    </lineage>
</organism>
<dbReference type="Proteomes" id="UP000075304">
    <property type="component" value="Unassembled WGS sequence"/>
</dbReference>
<dbReference type="EMBL" id="LQYI01000065">
    <property type="protein sequence ID" value="KYC67865.1"/>
    <property type="molecule type" value="Genomic_DNA"/>
</dbReference>
<comment type="caution">
    <text evidence="1">The sequence shown here is derived from an EMBL/GenBank/DDBJ whole genome shotgun (WGS) entry which is preliminary data.</text>
</comment>
<proteinExistence type="predicted"/>
<gene>
    <name evidence="1" type="ORF">B4099_0880</name>
</gene>
<sequence>MLPFEYPREKVSKHRRAYACKTARSLQAEIQLPCSGFSAGVFSHKLPGIP</sequence>
<name>A0A150KDN1_HEYCO</name>
<evidence type="ECO:0000313" key="1">
    <source>
        <dbReference type="EMBL" id="KYC67865.1"/>
    </source>
</evidence>
<accession>A0A150KDN1</accession>
<evidence type="ECO:0000313" key="2">
    <source>
        <dbReference type="Proteomes" id="UP000075304"/>
    </source>
</evidence>